<evidence type="ECO:0000313" key="2">
    <source>
        <dbReference type="EMBL" id="KAF2168789.1"/>
    </source>
</evidence>
<evidence type="ECO:0000259" key="1">
    <source>
        <dbReference type="SMART" id="SM00829"/>
    </source>
</evidence>
<reference evidence="2" key="1">
    <citation type="journal article" date="2020" name="Stud. Mycol.">
        <title>101 Dothideomycetes genomes: a test case for predicting lifestyles and emergence of pathogens.</title>
        <authorList>
            <person name="Haridas S."/>
            <person name="Albert R."/>
            <person name="Binder M."/>
            <person name="Bloem J."/>
            <person name="Labutti K."/>
            <person name="Salamov A."/>
            <person name="Andreopoulos B."/>
            <person name="Baker S."/>
            <person name="Barry K."/>
            <person name="Bills G."/>
            <person name="Bluhm B."/>
            <person name="Cannon C."/>
            <person name="Castanera R."/>
            <person name="Culley D."/>
            <person name="Daum C."/>
            <person name="Ezra D."/>
            <person name="Gonzalez J."/>
            <person name="Henrissat B."/>
            <person name="Kuo A."/>
            <person name="Liang C."/>
            <person name="Lipzen A."/>
            <person name="Lutzoni F."/>
            <person name="Magnuson J."/>
            <person name="Mondo S."/>
            <person name="Nolan M."/>
            <person name="Ohm R."/>
            <person name="Pangilinan J."/>
            <person name="Park H.-J."/>
            <person name="Ramirez L."/>
            <person name="Alfaro M."/>
            <person name="Sun H."/>
            <person name="Tritt A."/>
            <person name="Yoshinaga Y."/>
            <person name="Zwiers L.-H."/>
            <person name="Turgeon B."/>
            <person name="Goodwin S."/>
            <person name="Spatafora J."/>
            <person name="Crous P."/>
            <person name="Grigoriev I."/>
        </authorList>
    </citation>
    <scope>NUCLEOTIDE SEQUENCE</scope>
    <source>
        <strain evidence="2">ATCC 36951</strain>
    </source>
</reference>
<name>A0A6A6CSP0_ZASCE</name>
<dbReference type="SUPFAM" id="SSF51735">
    <property type="entry name" value="NAD(P)-binding Rossmann-fold domains"/>
    <property type="match status" value="1"/>
</dbReference>
<dbReference type="InterPro" id="IPR013154">
    <property type="entry name" value="ADH-like_N"/>
</dbReference>
<dbReference type="CDD" id="cd08276">
    <property type="entry name" value="MDR7"/>
    <property type="match status" value="1"/>
</dbReference>
<dbReference type="InterPro" id="IPR011032">
    <property type="entry name" value="GroES-like_sf"/>
</dbReference>
<keyword evidence="3" id="KW-1185">Reference proteome</keyword>
<dbReference type="SMART" id="SM00829">
    <property type="entry name" value="PKS_ER"/>
    <property type="match status" value="1"/>
</dbReference>
<dbReference type="PANTHER" id="PTHR45033:SF2">
    <property type="entry name" value="ZINC-TYPE ALCOHOL DEHYDROGENASE-LIKE PROTEIN C1773.06C"/>
    <property type="match status" value="1"/>
</dbReference>
<dbReference type="GeneID" id="54558831"/>
<dbReference type="GO" id="GO:0016491">
    <property type="term" value="F:oxidoreductase activity"/>
    <property type="evidence" value="ECO:0007669"/>
    <property type="project" value="InterPro"/>
</dbReference>
<feature type="domain" description="Enoyl reductase (ER)" evidence="1">
    <location>
        <begin position="12"/>
        <end position="340"/>
    </location>
</feature>
<dbReference type="RefSeq" id="XP_033669678.1">
    <property type="nucleotide sequence ID" value="XM_033805559.1"/>
</dbReference>
<protein>
    <recommendedName>
        <fullName evidence="1">Enoyl reductase (ER) domain-containing protein</fullName>
    </recommendedName>
</protein>
<proteinExistence type="predicted"/>
<dbReference type="AlphaFoldDB" id="A0A6A6CSP0"/>
<dbReference type="OrthoDB" id="9930022at2759"/>
<organism evidence="2 3">
    <name type="scientific">Zasmidium cellare ATCC 36951</name>
    <dbReference type="NCBI Taxonomy" id="1080233"/>
    <lineage>
        <taxon>Eukaryota</taxon>
        <taxon>Fungi</taxon>
        <taxon>Dikarya</taxon>
        <taxon>Ascomycota</taxon>
        <taxon>Pezizomycotina</taxon>
        <taxon>Dothideomycetes</taxon>
        <taxon>Dothideomycetidae</taxon>
        <taxon>Mycosphaerellales</taxon>
        <taxon>Mycosphaerellaceae</taxon>
        <taxon>Zasmidium</taxon>
    </lineage>
</organism>
<dbReference type="Proteomes" id="UP000799537">
    <property type="component" value="Unassembled WGS sequence"/>
</dbReference>
<dbReference type="Gene3D" id="3.40.50.720">
    <property type="entry name" value="NAD(P)-binding Rossmann-like Domain"/>
    <property type="match status" value="1"/>
</dbReference>
<dbReference type="EMBL" id="ML993589">
    <property type="protein sequence ID" value="KAF2168789.1"/>
    <property type="molecule type" value="Genomic_DNA"/>
</dbReference>
<dbReference type="Pfam" id="PF00107">
    <property type="entry name" value="ADH_zinc_N"/>
    <property type="match status" value="1"/>
</dbReference>
<dbReference type="PANTHER" id="PTHR45033">
    <property type="match status" value="1"/>
</dbReference>
<evidence type="ECO:0000313" key="3">
    <source>
        <dbReference type="Proteomes" id="UP000799537"/>
    </source>
</evidence>
<dbReference type="InterPro" id="IPR036291">
    <property type="entry name" value="NAD(P)-bd_dom_sf"/>
</dbReference>
<dbReference type="InterPro" id="IPR020843">
    <property type="entry name" value="ER"/>
</dbReference>
<dbReference type="InterPro" id="IPR052711">
    <property type="entry name" value="Zinc_ADH-like"/>
</dbReference>
<dbReference type="Gene3D" id="3.90.180.10">
    <property type="entry name" value="Medium-chain alcohol dehydrogenases, catalytic domain"/>
    <property type="match status" value="1"/>
</dbReference>
<dbReference type="Pfam" id="PF08240">
    <property type="entry name" value="ADH_N"/>
    <property type="match status" value="1"/>
</dbReference>
<gene>
    <name evidence="2" type="ORF">M409DRAFT_20805</name>
</gene>
<sequence length="342" mass="36460">MSNQAWQITAPGTLSLVTLPSIPSPGLNQALIRIQAVSLNYRDVLVVDHNPSYPVPAKANLTPCSDGAGVIEKAGPGSKWKKGDRVFVHPNTWKSGKEPRDFDIRLTMGGGGTDGTLRRYVVWDDDRIVKAPDNLSIEEVATLYTAGATAWNALFHGRLKLEPGMSVLTQGTGGVSCFAIQLASALGATVVATSSSDEKLEVAKKLGAAHLINYSAHPDWAAEVLKATDDNGVDITVEVVGAQSIRQSIQATRQAGLISLVGMLSKDPHQPVDIMHPLLFKAQTIQAFLGAGSKQMSDELSAFVEKHNIHPPIAKVYEFEDADKAIKAAASLTVLGKLVVKV</sequence>
<dbReference type="SUPFAM" id="SSF50129">
    <property type="entry name" value="GroES-like"/>
    <property type="match status" value="1"/>
</dbReference>
<dbReference type="InterPro" id="IPR013149">
    <property type="entry name" value="ADH-like_C"/>
</dbReference>
<accession>A0A6A6CSP0</accession>